<dbReference type="Gene3D" id="3.20.20.190">
    <property type="entry name" value="Phosphatidylinositol (PI) phosphodiesterase"/>
    <property type="match status" value="1"/>
</dbReference>
<comment type="caution">
    <text evidence="2">The sequence shown here is derived from an EMBL/GenBank/DDBJ whole genome shotgun (WGS) entry which is preliminary data.</text>
</comment>
<feature type="domain" description="GP-PDE" evidence="1">
    <location>
        <begin position="33"/>
        <end position="296"/>
    </location>
</feature>
<dbReference type="PANTHER" id="PTHR46320">
    <property type="entry name" value="GLYCEROPHOSPHODIESTER PHOSPHODIESTERASE 1"/>
    <property type="match status" value="1"/>
</dbReference>
<dbReference type="PANTHER" id="PTHR46320:SF1">
    <property type="entry name" value="GLYCEROPHOSPHODIESTER PHOSPHODIESTERASE 1"/>
    <property type="match status" value="1"/>
</dbReference>
<evidence type="ECO:0000313" key="3">
    <source>
        <dbReference type="Proteomes" id="UP000284242"/>
    </source>
</evidence>
<dbReference type="SUPFAM" id="SSF51695">
    <property type="entry name" value="PLC-like phosphodiesterases"/>
    <property type="match status" value="1"/>
</dbReference>
<dbReference type="GO" id="GO:0008889">
    <property type="term" value="F:glycerophosphodiester phosphodiesterase activity"/>
    <property type="evidence" value="ECO:0007669"/>
    <property type="project" value="TreeGrafter"/>
</dbReference>
<evidence type="ECO:0000259" key="1">
    <source>
        <dbReference type="PROSITE" id="PS51704"/>
    </source>
</evidence>
<dbReference type="EMBL" id="QRVV01000025">
    <property type="protein sequence ID" value="RGS72938.1"/>
    <property type="molecule type" value="Genomic_DNA"/>
</dbReference>
<evidence type="ECO:0000313" key="2">
    <source>
        <dbReference type="EMBL" id="RGS72938.1"/>
    </source>
</evidence>
<dbReference type="GO" id="GO:0005886">
    <property type="term" value="C:plasma membrane"/>
    <property type="evidence" value="ECO:0007669"/>
    <property type="project" value="TreeGrafter"/>
</dbReference>
<dbReference type="Proteomes" id="UP000284242">
    <property type="component" value="Unassembled WGS sequence"/>
</dbReference>
<dbReference type="InterPro" id="IPR030395">
    <property type="entry name" value="GP_PDE_dom"/>
</dbReference>
<dbReference type="Pfam" id="PF03009">
    <property type="entry name" value="GDPD"/>
    <property type="match status" value="1"/>
</dbReference>
<protein>
    <recommendedName>
        <fullName evidence="1">GP-PDE domain-containing protein</fullName>
    </recommendedName>
</protein>
<dbReference type="InterPro" id="IPR032160">
    <property type="entry name" value="DUF4996"/>
</dbReference>
<dbReference type="AlphaFoldDB" id="A0A412KW32"/>
<organism evidence="2 3">
    <name type="scientific">Blautia obeum</name>
    <dbReference type="NCBI Taxonomy" id="40520"/>
    <lineage>
        <taxon>Bacteria</taxon>
        <taxon>Bacillati</taxon>
        <taxon>Bacillota</taxon>
        <taxon>Clostridia</taxon>
        <taxon>Lachnospirales</taxon>
        <taxon>Lachnospiraceae</taxon>
        <taxon>Blautia</taxon>
    </lineage>
</organism>
<dbReference type="GO" id="GO:0006580">
    <property type="term" value="P:ethanolamine metabolic process"/>
    <property type="evidence" value="ECO:0007669"/>
    <property type="project" value="TreeGrafter"/>
</dbReference>
<dbReference type="Pfam" id="PF16387">
    <property type="entry name" value="DUF4996"/>
    <property type="match status" value="1"/>
</dbReference>
<dbReference type="GO" id="GO:0006644">
    <property type="term" value="P:phospholipid metabolic process"/>
    <property type="evidence" value="ECO:0007669"/>
    <property type="project" value="TreeGrafter"/>
</dbReference>
<dbReference type="PROSITE" id="PS51704">
    <property type="entry name" value="GP_PDE"/>
    <property type="match status" value="1"/>
</dbReference>
<proteinExistence type="predicted"/>
<sequence>MKFMLNLCMKGGGIMEEWKKKRDSLLDPYDDQVMIASHRGKFSSSVMENTSLAFLAAVGQGADMVEMDLAMTSDGVLVGHHDDNMTRLFHDTNKISDYTLEELRKKPLYNYVGEICEEEIETFDQITDALKNKALLVLDKCWDIWESVYNILKGKDMLEQAIFKFYIENEEAYQWAGEHPDCMFAPMLKNVEDLSKVIELKKKVPVPALEILPEKETDKVFQKETCDFLKENHIKVWCNSLSLAKRLVYGAGYDDLKSLRYGGDHGWGVLINRGVNIIQTDWPYELKQYLIKKEAQ</sequence>
<dbReference type="CDD" id="cd08566">
    <property type="entry name" value="GDPD_AtGDE_like"/>
    <property type="match status" value="1"/>
</dbReference>
<dbReference type="InterPro" id="IPR017946">
    <property type="entry name" value="PLC-like_Pdiesterase_TIM-brl"/>
</dbReference>
<name>A0A412KW32_9FIRM</name>
<gene>
    <name evidence="2" type="ORF">DWX77_09890</name>
</gene>
<accession>A0A412KW32</accession>
<reference evidence="2 3" key="1">
    <citation type="submission" date="2018-08" db="EMBL/GenBank/DDBJ databases">
        <title>A genome reference for cultivated species of the human gut microbiota.</title>
        <authorList>
            <person name="Zou Y."/>
            <person name="Xue W."/>
            <person name="Luo G."/>
        </authorList>
    </citation>
    <scope>NUCLEOTIDE SEQUENCE [LARGE SCALE GENOMIC DNA]</scope>
    <source>
        <strain evidence="2 3">AF21-24</strain>
    </source>
</reference>
<dbReference type="GO" id="GO:0070291">
    <property type="term" value="P:N-acylethanolamine metabolic process"/>
    <property type="evidence" value="ECO:0007669"/>
    <property type="project" value="TreeGrafter"/>
</dbReference>